<evidence type="ECO:0000256" key="2">
    <source>
        <dbReference type="SAM" id="Phobius"/>
    </source>
</evidence>
<dbReference type="EMBL" id="JYDO01000106">
    <property type="protein sequence ID" value="KRZ70902.1"/>
    <property type="molecule type" value="Genomic_DNA"/>
</dbReference>
<dbReference type="GO" id="GO:0005634">
    <property type="term" value="C:nucleus"/>
    <property type="evidence" value="ECO:0007669"/>
    <property type="project" value="TreeGrafter"/>
</dbReference>
<feature type="compositionally biased region" description="Polar residues" evidence="1">
    <location>
        <begin position="1040"/>
        <end position="1057"/>
    </location>
</feature>
<feature type="region of interest" description="Disordered" evidence="1">
    <location>
        <begin position="579"/>
        <end position="621"/>
    </location>
</feature>
<dbReference type="InterPro" id="IPR036465">
    <property type="entry name" value="vWFA_dom_sf"/>
</dbReference>
<dbReference type="SUPFAM" id="SSF53300">
    <property type="entry name" value="vWA-like"/>
    <property type="match status" value="1"/>
</dbReference>
<feature type="region of interest" description="Disordered" evidence="1">
    <location>
        <begin position="520"/>
        <end position="546"/>
    </location>
</feature>
<dbReference type="Pfam" id="PF07002">
    <property type="entry name" value="Copine"/>
    <property type="match status" value="1"/>
</dbReference>
<protein>
    <submittedName>
        <fullName evidence="4">Copine family protein 2</fullName>
    </submittedName>
</protein>
<evidence type="ECO:0000259" key="3">
    <source>
        <dbReference type="SMART" id="SM00327"/>
    </source>
</evidence>
<feature type="transmembrane region" description="Helical" evidence="2">
    <location>
        <begin position="46"/>
        <end position="67"/>
    </location>
</feature>
<feature type="region of interest" description="Disordered" evidence="1">
    <location>
        <begin position="99"/>
        <end position="119"/>
    </location>
</feature>
<feature type="region of interest" description="Disordered" evidence="1">
    <location>
        <begin position="1026"/>
        <end position="1057"/>
    </location>
</feature>
<organism evidence="4 5">
    <name type="scientific">Trichinella papuae</name>
    <dbReference type="NCBI Taxonomy" id="268474"/>
    <lineage>
        <taxon>Eukaryota</taxon>
        <taxon>Metazoa</taxon>
        <taxon>Ecdysozoa</taxon>
        <taxon>Nematoda</taxon>
        <taxon>Enoplea</taxon>
        <taxon>Dorylaimia</taxon>
        <taxon>Trichinellida</taxon>
        <taxon>Trichinellidae</taxon>
        <taxon>Trichinella</taxon>
    </lineage>
</organism>
<accession>A0A0V1MGD6</accession>
<dbReference type="InterPro" id="IPR002035">
    <property type="entry name" value="VWF_A"/>
</dbReference>
<feature type="non-terminal residue" evidence="4">
    <location>
        <position position="1"/>
    </location>
</feature>
<name>A0A0V1MGD6_9BILA</name>
<sequence>LLGQFFMAALASFEECDYREIVDYDDLYFDEHFDCDDSGTLLFWFYWQPVITMIAVVTISVLYYWILARGRRIRIRRIDSQASRVQQAEENARIKRPLKQENDFDNFDPTSSSSSSNKRPHFEQQCIIAELHQQEIRARDFLQLSFETDCLKDRNGALQSREMTLNSCAMKSLANNDESGVLEKAIEHGESAAFSNMPIGGQLLINSECESKKHDQNCSNEVEKSTINDQDNNNVALFVVSSFNQAQHAQSDQSSNLESRSSITGIGVCNIETAASSFGLEEAIADVDSTKTTTTVSNSDEVEKKNTDNLSKQSVLLTVDNDNRTTCFNIESAESVDNAPEIDNFDNAGKVKIVATELIAEWKSVNFATSSAVNICKIEEYISQQSCNFQSSDLQTSNANDVGLVVEMENILARKHENMMREIKYKHGETVGKNSTNVGKKESIQLCSMSSEREISSTDFPQSDELLFIASKAALEQSQKTNLEVGLQQTSSPISAQSIDEEMKLYAKDKDTKFVMFHTGNSENNRQHSISTESSSTGTATAGGEPISDCMSCTDGRNLELDVIDCAEKQEGENIFAASAEKDENVQNDPSQNKVHCSRRRKRRRRTRRRKTSSSKLSFNSGKVEHVVKSDFSDNGNIDKDDNNTHKSLLHVVRDVIENSGSASKSVQSGEALFMAIDEQILKPKVITVNASSSLYETNVAEICNKNDALDNLEIAVPVHKLLRGVEISADEDEEEENLTMSNKSDTSNEVSKAVSICSTEFKTTAHITGNENSEIQLHSIFVVDAEKSQPDKSEETQAVQWDSLQAMKSTSGSSILACDSEMSDKMIKSDGKKQMKRNSSALKILQERKSERSEEESATTIYDENKFERNVDIEIQFNDDDDNNLKNSSFKMEKKYLRSEKMQTEIVRTVEIYKERHSEENALLIVAVAPSIAVGGSSSAVQVELPCQAEELSSVLGNEIAYNNNNDNWSSVSGNNNDYNCSSDPSVFARSQLLCSGAVLPLINQQESNAYGGETCDEHTTATEIDSDELSLKSKENESTTAMTKSDPSASSMTKSINYDRNNVGKYYYTGQDGIPSPPLVSSLLEVVGATSVTQAVDKLSTLEAISDVMRRAGLESSNLIFGIDYTASNKYQGEKSFDHKCLHTIHPVIQNPYQQVITIMGKTLAPFSNGGTISAFGFGDVATSDMSVFPLKMDGECHSFEEVLNVYNTITPKVILCGPTNFAPLIFQATEICKKVKSYHILVIVADGQVTSEKATRDAIVHACKYPLSIIVVGVGDGPWDMMRVFDESLPKRKWDNFHFVNFHQVTSNSSQPELAFVLEALLEIPDQYKKIKSLGLLDFDSSDRLQLFLVGKSKRTQSIIAVQKLPVVYDYLQKAWITRDIFLADMMRYLFLISELIDRENGLLKVVFPCPLNILSLVQPIYQTVINKEHKFETLLLYDCASGELDFRIYVAPMEKDENEDVDVFDMSDKPDEDMSHSEAYFCPKVGLKWMEQQKG</sequence>
<dbReference type="InterPro" id="IPR010734">
    <property type="entry name" value="Copine_C"/>
</dbReference>
<dbReference type="PANTHER" id="PTHR45751:SF48">
    <property type="entry name" value="COPINE FAMILY PROTEIN 1"/>
    <property type="match status" value="1"/>
</dbReference>
<feature type="compositionally biased region" description="Basic residues" evidence="1">
    <location>
        <begin position="596"/>
        <end position="613"/>
    </location>
</feature>
<evidence type="ECO:0000313" key="5">
    <source>
        <dbReference type="Proteomes" id="UP000054843"/>
    </source>
</evidence>
<feature type="compositionally biased region" description="Polar residues" evidence="1">
    <location>
        <begin position="520"/>
        <end position="530"/>
    </location>
</feature>
<dbReference type="STRING" id="268474.A0A0V1MGD6"/>
<dbReference type="SMART" id="SM00327">
    <property type="entry name" value="VWA"/>
    <property type="match status" value="1"/>
</dbReference>
<keyword evidence="5" id="KW-1185">Reference proteome</keyword>
<reference evidence="4 5" key="1">
    <citation type="submission" date="2015-01" db="EMBL/GenBank/DDBJ databases">
        <title>Evolution of Trichinella species and genotypes.</title>
        <authorList>
            <person name="Korhonen P.K."/>
            <person name="Edoardo P."/>
            <person name="Giuseppe L.R."/>
            <person name="Gasser R.B."/>
        </authorList>
    </citation>
    <scope>NUCLEOTIDE SEQUENCE [LARGE SCALE GENOMIC DNA]</scope>
    <source>
        <strain evidence="4">ISS1980</strain>
    </source>
</reference>
<dbReference type="PANTHER" id="PTHR45751">
    <property type="entry name" value="COPINE FAMILY PROTEIN 1"/>
    <property type="match status" value="1"/>
</dbReference>
<keyword evidence="2" id="KW-0812">Transmembrane</keyword>
<feature type="compositionally biased region" description="Low complexity" evidence="1">
    <location>
        <begin position="531"/>
        <end position="545"/>
    </location>
</feature>
<evidence type="ECO:0000256" key="1">
    <source>
        <dbReference type="SAM" id="MobiDB-lite"/>
    </source>
</evidence>
<dbReference type="GO" id="GO:0004842">
    <property type="term" value="F:ubiquitin-protein transferase activity"/>
    <property type="evidence" value="ECO:0007669"/>
    <property type="project" value="TreeGrafter"/>
</dbReference>
<keyword evidence="2" id="KW-0472">Membrane</keyword>
<comment type="caution">
    <text evidence="4">The sequence shown here is derived from an EMBL/GenBank/DDBJ whole genome shotgun (WGS) entry which is preliminary data.</text>
</comment>
<dbReference type="GO" id="GO:0016567">
    <property type="term" value="P:protein ubiquitination"/>
    <property type="evidence" value="ECO:0007669"/>
    <property type="project" value="TreeGrafter"/>
</dbReference>
<feature type="domain" description="VWFA" evidence="3">
    <location>
        <begin position="1118"/>
        <end position="1307"/>
    </location>
</feature>
<gene>
    <name evidence="4" type="primary">cpna-2</name>
    <name evidence="4" type="ORF">T10_9346</name>
</gene>
<proteinExistence type="predicted"/>
<keyword evidence="2" id="KW-1133">Transmembrane helix</keyword>
<dbReference type="InterPro" id="IPR052079">
    <property type="entry name" value="E3_ligase/Copine_domain"/>
</dbReference>
<evidence type="ECO:0000313" key="4">
    <source>
        <dbReference type="EMBL" id="KRZ70902.1"/>
    </source>
</evidence>
<dbReference type="Proteomes" id="UP000054843">
    <property type="component" value="Unassembled WGS sequence"/>
</dbReference>
<dbReference type="OrthoDB" id="5855668at2759"/>